<sequence>MRSLPPPRITRARKWKRIKRAIKNLFSKGYISDYGVFSRIQANHYSISKIRRSRFSTRLVKSRNDLNIVKRANRGFKLANYISRASRRVSVSGLKRGLRSPKSRMDFRINF</sequence>
<evidence type="ECO:0000313" key="1">
    <source>
        <dbReference type="EMBL" id="KGR17055.1"/>
    </source>
</evidence>
<protein>
    <submittedName>
        <fullName evidence="1">Uncharacterized protein</fullName>
    </submittedName>
</protein>
<dbReference type="AlphaFoldDB" id="A0AB34Q1J6"/>
<dbReference type="Proteomes" id="UP000030161">
    <property type="component" value="Unassembled WGS sequence"/>
</dbReference>
<accession>A0AB34Q1J6</accession>
<reference evidence="1 2" key="1">
    <citation type="submission" date="2013-12" db="EMBL/GenBank/DDBJ databases">
        <title>The Genome Sequence of Candida albicans P78048.</title>
        <authorList>
            <consortium name="The Broad Institute Genome Sequencing Platform"/>
            <consortium name="The Broad Institute Genome Sequencing Center for Infectious Disease"/>
            <person name="Cuomo C."/>
            <person name="Bennett R."/>
            <person name="Hirakawa M."/>
            <person name="Noverr M."/>
            <person name="Mitchell A."/>
            <person name="Young S.K."/>
            <person name="Zeng Q."/>
            <person name="Gargeya S."/>
            <person name="Fitzgerald M."/>
            <person name="Abouelleil A."/>
            <person name="Alvarado L."/>
            <person name="Berlin A.M."/>
            <person name="Chapman S.B."/>
            <person name="Dewar J."/>
            <person name="Goldberg J."/>
            <person name="Griggs A."/>
            <person name="Gujja S."/>
            <person name="Hansen M."/>
            <person name="Howarth C."/>
            <person name="Imamovic A."/>
            <person name="Larimer J."/>
            <person name="McCowan C."/>
            <person name="Murphy C."/>
            <person name="Pearson M."/>
            <person name="Priest M."/>
            <person name="Roberts A."/>
            <person name="Saif S."/>
            <person name="Shea T."/>
            <person name="Sykes S."/>
            <person name="Wortman J."/>
            <person name="Nusbaum C."/>
            <person name="Birren B."/>
        </authorList>
    </citation>
    <scope>NUCLEOTIDE SEQUENCE [LARGE SCALE GENOMIC DNA]</scope>
    <source>
        <strain evidence="1 2">P78048</strain>
    </source>
</reference>
<evidence type="ECO:0000313" key="2">
    <source>
        <dbReference type="Proteomes" id="UP000030161"/>
    </source>
</evidence>
<name>A0AB34Q1J6_CANAX</name>
<dbReference type="EMBL" id="AJIX01000008">
    <property type="protein sequence ID" value="KGR17055.1"/>
    <property type="molecule type" value="Genomic_DNA"/>
</dbReference>
<comment type="caution">
    <text evidence="1">The sequence shown here is derived from an EMBL/GenBank/DDBJ whole genome shotgun (WGS) entry which is preliminary data.</text>
</comment>
<proteinExistence type="predicted"/>
<organism evidence="1 2">
    <name type="scientific">Candida albicans P78048</name>
    <dbReference type="NCBI Taxonomy" id="1094989"/>
    <lineage>
        <taxon>Eukaryota</taxon>
        <taxon>Fungi</taxon>
        <taxon>Dikarya</taxon>
        <taxon>Ascomycota</taxon>
        <taxon>Saccharomycotina</taxon>
        <taxon>Pichiomycetes</taxon>
        <taxon>Debaryomycetaceae</taxon>
        <taxon>Candida/Lodderomyces clade</taxon>
        <taxon>Candida</taxon>
    </lineage>
</organism>
<gene>
    <name evidence="1" type="ORF">MG3_00964</name>
</gene>